<keyword evidence="1" id="KW-0175">Coiled coil</keyword>
<evidence type="ECO:0000313" key="3">
    <source>
        <dbReference type="EMBL" id="SPJ79948.1"/>
    </source>
</evidence>
<feature type="coiled-coil region" evidence="1">
    <location>
        <begin position="72"/>
        <end position="106"/>
    </location>
</feature>
<comment type="caution">
    <text evidence="3">The sequence shown here is derived from an EMBL/GenBank/DDBJ whole genome shotgun (WGS) entry which is preliminary data.</text>
</comment>
<feature type="compositionally biased region" description="Basic and acidic residues" evidence="2">
    <location>
        <begin position="16"/>
        <end position="27"/>
    </location>
</feature>
<dbReference type="AlphaFoldDB" id="A0AAE8MDN5"/>
<protein>
    <submittedName>
        <fullName evidence="3">Uncharacterized protein</fullName>
    </submittedName>
</protein>
<name>A0AAE8MDN5_9HYPO</name>
<proteinExistence type="predicted"/>
<dbReference type="EMBL" id="ONZP01000289">
    <property type="protein sequence ID" value="SPJ79948.1"/>
    <property type="molecule type" value="Genomic_DNA"/>
</dbReference>
<feature type="region of interest" description="Disordered" evidence="2">
    <location>
        <begin position="1"/>
        <end position="46"/>
    </location>
</feature>
<organism evidence="3 4">
    <name type="scientific">Fusarium torulosum</name>
    <dbReference type="NCBI Taxonomy" id="33205"/>
    <lineage>
        <taxon>Eukaryota</taxon>
        <taxon>Fungi</taxon>
        <taxon>Dikarya</taxon>
        <taxon>Ascomycota</taxon>
        <taxon>Pezizomycotina</taxon>
        <taxon>Sordariomycetes</taxon>
        <taxon>Hypocreomycetidae</taxon>
        <taxon>Hypocreales</taxon>
        <taxon>Nectriaceae</taxon>
        <taxon>Fusarium</taxon>
    </lineage>
</organism>
<evidence type="ECO:0000256" key="1">
    <source>
        <dbReference type="SAM" id="Coils"/>
    </source>
</evidence>
<dbReference type="Proteomes" id="UP001187734">
    <property type="component" value="Unassembled WGS sequence"/>
</dbReference>
<sequence>MSSHYPGAYNDGQQYRGRDDYGEESRWHPRVPTIAPVEDASPPPPSIPSHVVLRRIVVRSSQSREWELQDENSDLRRQLQDSQQIVSCLQSERDELRTEITELQAQLSYATGTLTAQFRKGLEDLRAEDTLHQRLKDQNTAQSNAIKRLTAEASEQYNTINQLKGEIKTRNTMIGQLRRDRKKAVQDLDNVRSKMDSCKPPKLSKAAKRKQHQEAAMLDVPKNTITGNEGLLISKFVQDSHLTDDVLAQISRIAANVEEKKNTYDLLYSGNRGIYYCIHEAVEKGKLASQALSPAQSNCPARGANCNFMVKVITVVVSSKFQVFNPKVSIPNIQQSGVQSCKSE</sequence>
<keyword evidence="4" id="KW-1185">Reference proteome</keyword>
<gene>
    <name evidence="3" type="ORF">FTOL_08339</name>
</gene>
<reference evidence="3" key="1">
    <citation type="submission" date="2018-03" db="EMBL/GenBank/DDBJ databases">
        <authorList>
            <person name="Guldener U."/>
        </authorList>
    </citation>
    <scope>NUCLEOTIDE SEQUENCE</scope>
</reference>
<feature type="coiled-coil region" evidence="1">
    <location>
        <begin position="132"/>
        <end position="194"/>
    </location>
</feature>
<evidence type="ECO:0000313" key="4">
    <source>
        <dbReference type="Proteomes" id="UP001187734"/>
    </source>
</evidence>
<dbReference type="Gene3D" id="1.10.287.1490">
    <property type="match status" value="1"/>
</dbReference>
<evidence type="ECO:0000256" key="2">
    <source>
        <dbReference type="SAM" id="MobiDB-lite"/>
    </source>
</evidence>
<accession>A0AAE8MDN5</accession>